<dbReference type="PROSITE" id="PS00197">
    <property type="entry name" value="2FE2S_FER_1"/>
    <property type="match status" value="1"/>
</dbReference>
<feature type="domain" description="FAD-binding FR-type" evidence="5">
    <location>
        <begin position="100"/>
        <end position="199"/>
    </location>
</feature>
<evidence type="ECO:0000256" key="1">
    <source>
        <dbReference type="ARBA" id="ARBA00001974"/>
    </source>
</evidence>
<dbReference type="PANTHER" id="PTHR47354:SF5">
    <property type="entry name" value="PROTEIN RFBI"/>
    <property type="match status" value="1"/>
</dbReference>
<comment type="cofactor">
    <cofactor evidence="1">
        <name>FAD</name>
        <dbReference type="ChEBI" id="CHEBI:57692"/>
    </cofactor>
</comment>
<dbReference type="PROSITE" id="PS51384">
    <property type="entry name" value="FAD_FR"/>
    <property type="match status" value="1"/>
</dbReference>
<dbReference type="GO" id="GO:0051537">
    <property type="term" value="F:2 iron, 2 sulfur cluster binding"/>
    <property type="evidence" value="ECO:0007669"/>
    <property type="project" value="UniProtKB-KW"/>
</dbReference>
<protein>
    <submittedName>
        <fullName evidence="6">CDP-4-dehydro-6-deoxyglucose reductase</fullName>
    </submittedName>
</protein>
<dbReference type="Pfam" id="PF00970">
    <property type="entry name" value="FAD_binding_6"/>
    <property type="match status" value="1"/>
</dbReference>
<dbReference type="InterPro" id="IPR001709">
    <property type="entry name" value="Flavoprot_Pyr_Nucl_cyt_Rdtase"/>
</dbReference>
<dbReference type="SUPFAM" id="SSF52343">
    <property type="entry name" value="Ferredoxin reductase-like, C-terminal NADP-linked domain"/>
    <property type="match status" value="1"/>
</dbReference>
<dbReference type="PROSITE" id="PS51085">
    <property type="entry name" value="2FE2S_FER_2"/>
    <property type="match status" value="1"/>
</dbReference>
<dbReference type="PANTHER" id="PTHR47354">
    <property type="entry name" value="NADH OXIDOREDUCTASE HCR"/>
    <property type="match status" value="1"/>
</dbReference>
<dbReference type="GO" id="GO:0016491">
    <property type="term" value="F:oxidoreductase activity"/>
    <property type="evidence" value="ECO:0007669"/>
    <property type="project" value="InterPro"/>
</dbReference>
<evidence type="ECO:0000313" key="6">
    <source>
        <dbReference type="EMBL" id="PXX81280.1"/>
    </source>
</evidence>
<dbReference type="PRINTS" id="PR00410">
    <property type="entry name" value="PHEHYDRXLASE"/>
</dbReference>
<accession>A0A318KU36</accession>
<evidence type="ECO:0000259" key="5">
    <source>
        <dbReference type="PROSITE" id="PS51384"/>
    </source>
</evidence>
<evidence type="ECO:0000256" key="2">
    <source>
        <dbReference type="ARBA" id="ARBA00022714"/>
    </source>
</evidence>
<keyword evidence="2" id="KW-0411">Iron-sulfur</keyword>
<dbReference type="InterPro" id="IPR017927">
    <property type="entry name" value="FAD-bd_FR_type"/>
</dbReference>
<dbReference type="InterPro" id="IPR001041">
    <property type="entry name" value="2Fe-2S_ferredoxin-type"/>
</dbReference>
<dbReference type="Gene3D" id="2.40.30.10">
    <property type="entry name" value="Translation factors"/>
    <property type="match status" value="1"/>
</dbReference>
<reference evidence="6 7" key="1">
    <citation type="submission" date="2018-05" db="EMBL/GenBank/DDBJ databases">
        <title>Genomic Encyclopedia of Type Strains, Phase IV (KMG-IV): sequencing the most valuable type-strain genomes for metagenomic binning, comparative biology and taxonomic classification.</title>
        <authorList>
            <person name="Goeker M."/>
        </authorList>
    </citation>
    <scope>NUCLEOTIDE SEQUENCE [LARGE SCALE GENOMIC DNA]</scope>
    <source>
        <strain evidence="6 7">DSM 29661</strain>
    </source>
</reference>
<proteinExistence type="predicted"/>
<organism evidence="6 7">
    <name type="scientific">Rivihabitans pingtungensis</name>
    <dbReference type="NCBI Taxonomy" id="1054498"/>
    <lineage>
        <taxon>Bacteria</taxon>
        <taxon>Pseudomonadati</taxon>
        <taxon>Pseudomonadota</taxon>
        <taxon>Betaproteobacteria</taxon>
        <taxon>Neisseriales</taxon>
        <taxon>Aquaspirillaceae</taxon>
        <taxon>Rivihabitans</taxon>
    </lineage>
</organism>
<evidence type="ECO:0000256" key="3">
    <source>
        <dbReference type="ARBA" id="ARBA00034078"/>
    </source>
</evidence>
<dbReference type="SUPFAM" id="SSF54292">
    <property type="entry name" value="2Fe-2S ferredoxin-like"/>
    <property type="match status" value="1"/>
</dbReference>
<dbReference type="Pfam" id="PF00175">
    <property type="entry name" value="NAD_binding_1"/>
    <property type="match status" value="1"/>
</dbReference>
<gene>
    <name evidence="6" type="ORF">DFR34_102119</name>
</gene>
<dbReference type="InterPro" id="IPR017938">
    <property type="entry name" value="Riboflavin_synthase-like_b-brl"/>
</dbReference>
<keyword evidence="7" id="KW-1185">Reference proteome</keyword>
<dbReference type="CDD" id="cd00207">
    <property type="entry name" value="fer2"/>
    <property type="match status" value="1"/>
</dbReference>
<feature type="domain" description="2Fe-2S ferredoxin-type" evidence="4">
    <location>
        <begin position="3"/>
        <end position="93"/>
    </location>
</feature>
<evidence type="ECO:0000313" key="7">
    <source>
        <dbReference type="Proteomes" id="UP000247555"/>
    </source>
</evidence>
<dbReference type="Gene3D" id="3.40.50.80">
    <property type="entry name" value="Nucleotide-binding domain of ferredoxin-NADP reductase (FNR) module"/>
    <property type="match status" value="1"/>
</dbReference>
<dbReference type="Proteomes" id="UP000247555">
    <property type="component" value="Unassembled WGS sequence"/>
</dbReference>
<dbReference type="AlphaFoldDB" id="A0A318KU36"/>
<dbReference type="Pfam" id="PF00111">
    <property type="entry name" value="Fer2"/>
    <property type="match status" value="1"/>
</dbReference>
<dbReference type="InterPro" id="IPR012675">
    <property type="entry name" value="Beta-grasp_dom_sf"/>
</dbReference>
<dbReference type="SUPFAM" id="SSF63380">
    <property type="entry name" value="Riboflavin synthase domain-like"/>
    <property type="match status" value="1"/>
</dbReference>
<dbReference type="EMBL" id="QJKI01000002">
    <property type="protein sequence ID" value="PXX81280.1"/>
    <property type="molecule type" value="Genomic_DNA"/>
</dbReference>
<comment type="cofactor">
    <cofactor evidence="3">
        <name>[2Fe-2S] cluster</name>
        <dbReference type="ChEBI" id="CHEBI:190135"/>
    </cofactor>
</comment>
<dbReference type="InterPro" id="IPR036010">
    <property type="entry name" value="2Fe-2S_ferredoxin-like_sf"/>
</dbReference>
<keyword evidence="2" id="KW-0408">Iron</keyword>
<name>A0A318KU36_9NEIS</name>
<dbReference type="PRINTS" id="PR00371">
    <property type="entry name" value="FPNCR"/>
</dbReference>
<dbReference type="CDD" id="cd06189">
    <property type="entry name" value="flavin_oxioreductase"/>
    <property type="match status" value="1"/>
</dbReference>
<dbReference type="InterPro" id="IPR001433">
    <property type="entry name" value="OxRdtase_FAD/NAD-bd"/>
</dbReference>
<comment type="caution">
    <text evidence="6">The sequence shown here is derived from an EMBL/GenBank/DDBJ whole genome shotgun (WGS) entry which is preliminary data.</text>
</comment>
<dbReference type="OrthoDB" id="9806195at2"/>
<dbReference type="Gene3D" id="3.10.20.30">
    <property type="match status" value="1"/>
</dbReference>
<dbReference type="InterPro" id="IPR006058">
    <property type="entry name" value="2Fe2S_fd_BS"/>
</dbReference>
<dbReference type="InterPro" id="IPR039261">
    <property type="entry name" value="FNR_nucleotide-bd"/>
</dbReference>
<sequence length="343" mass="37607">MTAQVTLQPSGHTFSVETGETVLEAATRQGVALPYSCRNGACGACKGKVTAGEVSHRDYQPHALSEAERAQGMALLCCAETQGDLAVEVREVKTSGDIQVKTLPCRVESIQRVHDVAVLKLKLPVSERLQFMAGQYIDILMKDGKRRSFSLANAPHDDSALELHIRHMPGGSFSEYVFHQMKEKEIMRFQGPLGSFFLNEDSDKPILLLASGTGFAPVKAIVEQALHAGVTRKMVLYWGARQAADLYMNELPQAWQAAHEHFSYVPVLSEPAAEDHWQGRTGLVHQAVLDDFADLSGWEVYACGAPVMVEAAHSSFIGERQLPADAFYSDAFFLSKDMKPAGK</sequence>
<evidence type="ECO:0000259" key="4">
    <source>
        <dbReference type="PROSITE" id="PS51085"/>
    </source>
</evidence>
<dbReference type="InterPro" id="IPR050415">
    <property type="entry name" value="MRET"/>
</dbReference>
<keyword evidence="2" id="KW-0001">2Fe-2S</keyword>
<dbReference type="RefSeq" id="WP_110389592.1">
    <property type="nucleotide sequence ID" value="NZ_QJKI01000002.1"/>
</dbReference>
<dbReference type="InterPro" id="IPR008333">
    <property type="entry name" value="Cbr1-like_FAD-bd_dom"/>
</dbReference>
<keyword evidence="2" id="KW-0479">Metal-binding</keyword>